<dbReference type="Proteomes" id="UP000069940">
    <property type="component" value="Unassembled WGS sequence"/>
</dbReference>
<feature type="domain" description="Peptidase S1" evidence="6">
    <location>
        <begin position="106"/>
        <end position="358"/>
    </location>
</feature>
<evidence type="ECO:0000256" key="1">
    <source>
        <dbReference type="ARBA" id="ARBA00023157"/>
    </source>
</evidence>
<feature type="signal peptide" evidence="5">
    <location>
        <begin position="1"/>
        <end position="33"/>
    </location>
</feature>
<dbReference type="SUPFAM" id="SSF50494">
    <property type="entry name" value="Trypsin-like serine proteases"/>
    <property type="match status" value="1"/>
</dbReference>
<dbReference type="PANTHER" id="PTHR24256">
    <property type="entry name" value="TRYPTASE-RELATED"/>
    <property type="match status" value="1"/>
</dbReference>
<protein>
    <recommendedName>
        <fullName evidence="6">Peptidase S1 domain-containing protein</fullName>
    </recommendedName>
</protein>
<evidence type="ECO:0000256" key="5">
    <source>
        <dbReference type="SAM" id="SignalP"/>
    </source>
</evidence>
<evidence type="ECO:0000256" key="4">
    <source>
        <dbReference type="RuleBase" id="RU363034"/>
    </source>
</evidence>
<organism evidence="7 8">
    <name type="scientific">Aedes albopictus</name>
    <name type="common">Asian tiger mosquito</name>
    <name type="synonym">Stegomyia albopicta</name>
    <dbReference type="NCBI Taxonomy" id="7160"/>
    <lineage>
        <taxon>Eukaryota</taxon>
        <taxon>Metazoa</taxon>
        <taxon>Ecdysozoa</taxon>
        <taxon>Arthropoda</taxon>
        <taxon>Hexapoda</taxon>
        <taxon>Insecta</taxon>
        <taxon>Pterygota</taxon>
        <taxon>Neoptera</taxon>
        <taxon>Endopterygota</taxon>
        <taxon>Diptera</taxon>
        <taxon>Nematocera</taxon>
        <taxon>Culicoidea</taxon>
        <taxon>Culicidae</taxon>
        <taxon>Culicinae</taxon>
        <taxon>Aedini</taxon>
        <taxon>Aedes</taxon>
        <taxon>Stegomyia</taxon>
    </lineage>
</organism>
<evidence type="ECO:0000313" key="8">
    <source>
        <dbReference type="Proteomes" id="UP000069940"/>
    </source>
</evidence>
<evidence type="ECO:0000256" key="2">
    <source>
        <dbReference type="ARBA" id="ARBA00023180"/>
    </source>
</evidence>
<keyword evidence="1" id="KW-1015">Disulfide bond</keyword>
<reference evidence="7" key="2">
    <citation type="submission" date="2025-05" db="UniProtKB">
        <authorList>
            <consortium name="EnsemblMetazoa"/>
        </authorList>
    </citation>
    <scope>IDENTIFICATION</scope>
    <source>
        <strain evidence="7">Foshan</strain>
    </source>
</reference>
<dbReference type="PROSITE" id="PS50240">
    <property type="entry name" value="TRYPSIN_DOM"/>
    <property type="match status" value="1"/>
</dbReference>
<keyword evidence="4" id="KW-0378">Hydrolase</keyword>
<dbReference type="EnsemblMetazoa" id="AALFPA23_000236.R37857">
    <property type="protein sequence ID" value="AALFPA23_000236.P37857"/>
    <property type="gene ID" value="AALFPA23_000236"/>
</dbReference>
<dbReference type="InterPro" id="IPR001254">
    <property type="entry name" value="Trypsin_dom"/>
</dbReference>
<dbReference type="CDD" id="cd00190">
    <property type="entry name" value="Tryp_SPc"/>
    <property type="match status" value="1"/>
</dbReference>
<keyword evidence="5" id="KW-0732">Signal</keyword>
<accession>A0ABM1XJL0</accession>
<keyword evidence="4" id="KW-0720">Serine protease</keyword>
<dbReference type="Pfam" id="PF00089">
    <property type="entry name" value="Trypsin"/>
    <property type="match status" value="1"/>
</dbReference>
<name>A0ABM1XJL0_AEDAL</name>
<evidence type="ECO:0000313" key="7">
    <source>
        <dbReference type="EnsemblMetazoa" id="AALFPA23_000236.P37857"/>
    </source>
</evidence>
<dbReference type="InterPro" id="IPR009003">
    <property type="entry name" value="Peptidase_S1_PA"/>
</dbReference>
<dbReference type="InterPro" id="IPR001314">
    <property type="entry name" value="Peptidase_S1A"/>
</dbReference>
<dbReference type="InterPro" id="IPR043504">
    <property type="entry name" value="Peptidase_S1_PA_chymotrypsin"/>
</dbReference>
<dbReference type="Gene3D" id="2.40.10.10">
    <property type="entry name" value="Trypsin-like serine proteases"/>
    <property type="match status" value="2"/>
</dbReference>
<dbReference type="PRINTS" id="PR00722">
    <property type="entry name" value="CHYMOTRYPSIN"/>
</dbReference>
<proteinExistence type="inferred from homology"/>
<keyword evidence="2" id="KW-0325">Glycoprotein</keyword>
<evidence type="ECO:0000256" key="3">
    <source>
        <dbReference type="ARBA" id="ARBA00024195"/>
    </source>
</evidence>
<dbReference type="InterPro" id="IPR033116">
    <property type="entry name" value="TRYPSIN_SER"/>
</dbReference>
<dbReference type="InterPro" id="IPR051487">
    <property type="entry name" value="Ser/Thr_Proteases_Immune/Dev"/>
</dbReference>
<keyword evidence="4" id="KW-0645">Protease</keyword>
<dbReference type="GeneID" id="109428259"/>
<comment type="similarity">
    <text evidence="3">Belongs to the peptidase S1 family. CLIP subfamily.</text>
</comment>
<dbReference type="PROSITE" id="PS00134">
    <property type="entry name" value="TRYPSIN_HIS"/>
    <property type="match status" value="1"/>
</dbReference>
<dbReference type="RefSeq" id="XP_019559533.3">
    <property type="nucleotide sequence ID" value="XM_019703988.3"/>
</dbReference>
<dbReference type="SMART" id="SM00020">
    <property type="entry name" value="Tryp_SPc"/>
    <property type="match status" value="1"/>
</dbReference>
<evidence type="ECO:0000259" key="6">
    <source>
        <dbReference type="PROSITE" id="PS50240"/>
    </source>
</evidence>
<feature type="chain" id="PRO_5046530670" description="Peptidase S1 domain-containing protein" evidence="5">
    <location>
        <begin position="34"/>
        <end position="361"/>
    </location>
</feature>
<sequence length="361" mass="40846">MQQYSRESFTMQSKCKFQLHILVILVVFELTFGQDLNQLCTSSPSHRMGRCVRREHCSGVTENDSIWNGTICRSDESRQRETLICCPVLQNCVNCGKPDPIVTNRINGGSEVEPGSHSWATLLVYTLGREISRSLCGGVLINLQHVLTAAHCIEGLPRNWRMQKVRLGEWNSEYCSNSENESTCKQELNVRRTTIHDQYNRLSKSHSHDIALLQLEKEVTISQYVKPICLPLDSSLQLMSMKEEDKQYTVVGWGETELGNKSPNLLEVTVTGRHISMCNEVFRKHGIALSETQLCVGGEEGKDSCRGDSGGPLMRRMNDIWYLIGLVSFGDRTCGVRNQPSVYTNVTAYIDWIEHQLIELS</sequence>
<dbReference type="PROSITE" id="PS00135">
    <property type="entry name" value="TRYPSIN_SER"/>
    <property type="match status" value="1"/>
</dbReference>
<dbReference type="InterPro" id="IPR018114">
    <property type="entry name" value="TRYPSIN_HIS"/>
</dbReference>
<keyword evidence="8" id="KW-1185">Reference proteome</keyword>
<reference evidence="8" key="1">
    <citation type="journal article" date="2015" name="Proc. Natl. Acad. Sci. U.S.A.">
        <title>Genome sequence of the Asian Tiger mosquito, Aedes albopictus, reveals insights into its biology, genetics, and evolution.</title>
        <authorList>
            <person name="Chen X.G."/>
            <person name="Jiang X."/>
            <person name="Gu J."/>
            <person name="Xu M."/>
            <person name="Wu Y."/>
            <person name="Deng Y."/>
            <person name="Zhang C."/>
            <person name="Bonizzoni M."/>
            <person name="Dermauw W."/>
            <person name="Vontas J."/>
            <person name="Armbruster P."/>
            <person name="Huang X."/>
            <person name="Yang Y."/>
            <person name="Zhang H."/>
            <person name="He W."/>
            <person name="Peng H."/>
            <person name="Liu Y."/>
            <person name="Wu K."/>
            <person name="Chen J."/>
            <person name="Lirakis M."/>
            <person name="Topalis P."/>
            <person name="Van Leeuwen T."/>
            <person name="Hall A.B."/>
            <person name="Jiang X."/>
            <person name="Thorpe C."/>
            <person name="Mueller R.L."/>
            <person name="Sun C."/>
            <person name="Waterhouse R.M."/>
            <person name="Yan G."/>
            <person name="Tu Z.J."/>
            <person name="Fang X."/>
            <person name="James A.A."/>
        </authorList>
    </citation>
    <scope>NUCLEOTIDE SEQUENCE [LARGE SCALE GENOMIC DNA]</scope>
    <source>
        <strain evidence="8">Foshan</strain>
    </source>
</reference>